<organism evidence="3 4">
    <name type="scientific">Clitoria ternatea</name>
    <name type="common">Butterfly pea</name>
    <dbReference type="NCBI Taxonomy" id="43366"/>
    <lineage>
        <taxon>Eukaryota</taxon>
        <taxon>Viridiplantae</taxon>
        <taxon>Streptophyta</taxon>
        <taxon>Embryophyta</taxon>
        <taxon>Tracheophyta</taxon>
        <taxon>Spermatophyta</taxon>
        <taxon>Magnoliopsida</taxon>
        <taxon>eudicotyledons</taxon>
        <taxon>Gunneridae</taxon>
        <taxon>Pentapetalae</taxon>
        <taxon>rosids</taxon>
        <taxon>fabids</taxon>
        <taxon>Fabales</taxon>
        <taxon>Fabaceae</taxon>
        <taxon>Papilionoideae</taxon>
        <taxon>50 kb inversion clade</taxon>
        <taxon>NPAAA clade</taxon>
        <taxon>indigoferoid/millettioid clade</taxon>
        <taxon>Phaseoleae</taxon>
        <taxon>Clitoria</taxon>
    </lineage>
</organism>
<comment type="caution">
    <text evidence="3">The sequence shown here is derived from an EMBL/GenBank/DDBJ whole genome shotgun (WGS) entry which is preliminary data.</text>
</comment>
<proteinExistence type="predicted"/>
<dbReference type="PANTHER" id="PTHR31900">
    <property type="entry name" value="F-BOX/RNI SUPERFAMILY PROTEIN-RELATED"/>
    <property type="match status" value="1"/>
</dbReference>
<feature type="domain" description="F-box" evidence="2">
    <location>
        <begin position="22"/>
        <end position="55"/>
    </location>
</feature>
<reference evidence="3 4" key="1">
    <citation type="submission" date="2024-01" db="EMBL/GenBank/DDBJ databases">
        <title>The genomes of 5 underutilized Papilionoideae crops provide insights into root nodulation and disease resistance.</title>
        <authorList>
            <person name="Yuan L."/>
        </authorList>
    </citation>
    <scope>NUCLEOTIDE SEQUENCE [LARGE SCALE GENOMIC DNA]</scope>
    <source>
        <strain evidence="3">LY-2023</strain>
        <tissue evidence="3">Leaf</tissue>
    </source>
</reference>
<dbReference type="AlphaFoldDB" id="A0AAN9IC19"/>
<dbReference type="InterPro" id="IPR036047">
    <property type="entry name" value="F-box-like_dom_sf"/>
</dbReference>
<evidence type="ECO:0000313" key="3">
    <source>
        <dbReference type="EMBL" id="KAK7272619.1"/>
    </source>
</evidence>
<evidence type="ECO:0000259" key="2">
    <source>
        <dbReference type="PROSITE" id="PS50181"/>
    </source>
</evidence>
<dbReference type="InterPro" id="IPR001810">
    <property type="entry name" value="F-box_dom"/>
</dbReference>
<dbReference type="CDD" id="cd22160">
    <property type="entry name" value="F-box_AtFBL13-like"/>
    <property type="match status" value="1"/>
</dbReference>
<dbReference type="InterPro" id="IPR050232">
    <property type="entry name" value="FBL13/AtMIF1-like"/>
</dbReference>
<evidence type="ECO:0000313" key="4">
    <source>
        <dbReference type="Proteomes" id="UP001359559"/>
    </source>
</evidence>
<dbReference type="Proteomes" id="UP001359559">
    <property type="component" value="Unassembled WGS sequence"/>
</dbReference>
<gene>
    <name evidence="3" type="ORF">RJT34_29337</name>
</gene>
<name>A0AAN9IC19_CLITE</name>
<dbReference type="PROSITE" id="PS50181">
    <property type="entry name" value="FBOX"/>
    <property type="match status" value="1"/>
</dbReference>
<dbReference type="EMBL" id="JAYKXN010000007">
    <property type="protein sequence ID" value="KAK7272619.1"/>
    <property type="molecule type" value="Genomic_DNA"/>
</dbReference>
<feature type="region of interest" description="Disordered" evidence="1">
    <location>
        <begin position="1"/>
        <end position="20"/>
    </location>
</feature>
<feature type="compositionally biased region" description="Basic residues" evidence="1">
    <location>
        <begin position="7"/>
        <end position="16"/>
    </location>
</feature>
<protein>
    <recommendedName>
        <fullName evidence="2">F-box domain-containing protein</fullName>
    </recommendedName>
</protein>
<dbReference type="SUPFAM" id="SSF81383">
    <property type="entry name" value="F-box domain"/>
    <property type="match status" value="1"/>
</dbReference>
<sequence length="463" mass="52356">MESPASRRAKLLPKKQNKSEVEGTVRKLPEPLISRILSFLPTKDAVRTCVLSKKWVYRWTFITKLHLDDSVFFYPKKKTGGKQHFVNFVYRALLLTKISTLDGFSLVIANKYDASLVNTWICCILNRGVKNLRVNSHSEISFSALTSHSLFNSKLLEELMLEMCCCGIKVTTTFVHFGHLKILKLSGIVFSLEPSIGPEFLTLSLPVLKEFVTVNCTWLSAKVITLKVPLLERVIIEQDAKSLSHDTLRDITFSALHLREFTYYGDGCISHYFALLDGSSAYNASLNVILKQCEGNIDLKTVFRACHLLEQFSQVKNLKFEGSMVLLTLLEVTNLPLFGMLTHLELGLVTCEVLLGLLLRSPVLETLVFKGVSKFQNELLNSTAVPRCLTSSLQVVKFEKLHGFEHELCLAKFMMENGLVLQRMSFSLAYQGLGKSKAIEEFKKKLFSFKKGFSFAIVEFSYD</sequence>
<accession>A0AAN9IC19</accession>
<dbReference type="InterPro" id="IPR053781">
    <property type="entry name" value="F-box_AtFBL13-like"/>
</dbReference>
<dbReference type="Pfam" id="PF08387">
    <property type="entry name" value="FBD"/>
    <property type="match status" value="1"/>
</dbReference>
<dbReference type="Pfam" id="PF00646">
    <property type="entry name" value="F-box"/>
    <property type="match status" value="1"/>
</dbReference>
<dbReference type="InterPro" id="IPR006566">
    <property type="entry name" value="FBD"/>
</dbReference>
<keyword evidence="4" id="KW-1185">Reference proteome</keyword>
<dbReference type="PANTHER" id="PTHR31900:SF32">
    <property type="entry name" value="F-BOX_RNI_FBD-LIKE DOMAIN PROTEIN"/>
    <property type="match status" value="1"/>
</dbReference>
<evidence type="ECO:0000256" key="1">
    <source>
        <dbReference type="SAM" id="MobiDB-lite"/>
    </source>
</evidence>